<evidence type="ECO:0000313" key="2">
    <source>
        <dbReference type="EMBL" id="MDQ0351999.1"/>
    </source>
</evidence>
<dbReference type="RefSeq" id="WP_307068182.1">
    <property type="nucleotide sequence ID" value="NZ_JAUSUP010000004.1"/>
</dbReference>
<dbReference type="EMBL" id="JAUSUP010000004">
    <property type="protein sequence ID" value="MDQ0351999.1"/>
    <property type="molecule type" value="Genomic_DNA"/>
</dbReference>
<keyword evidence="1" id="KW-0472">Membrane</keyword>
<evidence type="ECO:0000256" key="1">
    <source>
        <dbReference type="SAM" id="Phobius"/>
    </source>
</evidence>
<accession>A0ABU0DUI0</accession>
<gene>
    <name evidence="2" type="ORF">J2R98_001831</name>
</gene>
<feature type="transmembrane region" description="Helical" evidence="1">
    <location>
        <begin position="20"/>
        <end position="41"/>
    </location>
</feature>
<dbReference type="Proteomes" id="UP001236723">
    <property type="component" value="Unassembled WGS sequence"/>
</dbReference>
<keyword evidence="1" id="KW-0812">Transmembrane</keyword>
<reference evidence="2 3" key="1">
    <citation type="submission" date="2023-07" db="EMBL/GenBank/DDBJ databases">
        <title>Genomic Encyclopedia of Type Strains, Phase IV (KMG-IV): sequencing the most valuable type-strain genomes for metagenomic binning, comparative biology and taxonomic classification.</title>
        <authorList>
            <person name="Goeker M."/>
        </authorList>
    </citation>
    <scope>NUCLEOTIDE SEQUENCE [LARGE SCALE GENOMIC DNA]</scope>
    <source>
        <strain evidence="2 3">DSM 15448</strain>
    </source>
</reference>
<dbReference type="PANTHER" id="PTHR40278">
    <property type="entry name" value="DNA UTILIZATION PROTEIN HOFN"/>
    <property type="match status" value="1"/>
</dbReference>
<dbReference type="Pfam" id="PF05137">
    <property type="entry name" value="PilN"/>
    <property type="match status" value="1"/>
</dbReference>
<dbReference type="InterPro" id="IPR052534">
    <property type="entry name" value="Extracell_DNA_Util/SecSys_Comp"/>
</dbReference>
<dbReference type="InterPro" id="IPR007813">
    <property type="entry name" value="PilN"/>
</dbReference>
<protein>
    <submittedName>
        <fullName evidence="2">Tfp pilus assembly protein PilN</fullName>
    </submittedName>
</protein>
<dbReference type="PANTHER" id="PTHR40278:SF1">
    <property type="entry name" value="DNA UTILIZATION PROTEIN HOFN"/>
    <property type="match status" value="1"/>
</dbReference>
<organism evidence="2 3">
    <name type="scientific">Alkalibacillus filiformis</name>
    <dbReference type="NCBI Taxonomy" id="200990"/>
    <lineage>
        <taxon>Bacteria</taxon>
        <taxon>Bacillati</taxon>
        <taxon>Bacillota</taxon>
        <taxon>Bacilli</taxon>
        <taxon>Bacillales</taxon>
        <taxon>Bacillaceae</taxon>
        <taxon>Alkalibacillus</taxon>
    </lineage>
</organism>
<proteinExistence type="predicted"/>
<name>A0ABU0DUI0_9BACI</name>
<sequence>MLVDINLLPKKERKSKKTLVIYLLLCLLTLALLGGFIFWSYSISEKIDRLESDLHQQEIANAELQSEIDGDEEYQTAQQLSNITSELDQLMMSTNEIVNDLDMIVPSNAELTSFNYSENSIELIVETMTNEDAVTFYQDLQMIDHFNEVRIHTINYIESDDDYTTRYTISLQEEEVENNE</sequence>
<comment type="caution">
    <text evidence="2">The sequence shown here is derived from an EMBL/GenBank/DDBJ whole genome shotgun (WGS) entry which is preliminary data.</text>
</comment>
<evidence type="ECO:0000313" key="3">
    <source>
        <dbReference type="Proteomes" id="UP001236723"/>
    </source>
</evidence>
<keyword evidence="3" id="KW-1185">Reference proteome</keyword>
<keyword evidence="1" id="KW-1133">Transmembrane helix</keyword>